<evidence type="ECO:0000313" key="8">
    <source>
        <dbReference type="EMBL" id="KAG9458702.1"/>
    </source>
</evidence>
<dbReference type="InterPro" id="IPR018619">
    <property type="entry name" value="Hyccin"/>
</dbReference>
<feature type="region of interest" description="Disordered" evidence="7">
    <location>
        <begin position="1"/>
        <end position="21"/>
    </location>
</feature>
<reference evidence="8 9" key="1">
    <citation type="submission" date="2021-07" db="EMBL/GenBank/DDBJ databases">
        <title>The Aristolochia fimbriata genome: insights into angiosperm evolution, floral development and chemical biosynthesis.</title>
        <authorList>
            <person name="Jiao Y."/>
        </authorList>
    </citation>
    <scope>NUCLEOTIDE SEQUENCE [LARGE SCALE GENOMIC DNA]</scope>
    <source>
        <strain evidence="8">IBCAS-2021</strain>
        <tissue evidence="8">Leaf</tissue>
    </source>
</reference>
<organism evidence="8 9">
    <name type="scientific">Aristolochia fimbriata</name>
    <name type="common">White veined hardy Dutchman's pipe vine</name>
    <dbReference type="NCBI Taxonomy" id="158543"/>
    <lineage>
        <taxon>Eukaryota</taxon>
        <taxon>Viridiplantae</taxon>
        <taxon>Streptophyta</taxon>
        <taxon>Embryophyta</taxon>
        <taxon>Tracheophyta</taxon>
        <taxon>Spermatophyta</taxon>
        <taxon>Magnoliopsida</taxon>
        <taxon>Magnoliidae</taxon>
        <taxon>Piperales</taxon>
        <taxon>Aristolochiaceae</taxon>
        <taxon>Aristolochia</taxon>
    </lineage>
</organism>
<gene>
    <name evidence="8" type="ORF">H6P81_003210</name>
</gene>
<dbReference type="EMBL" id="JAINDJ010000002">
    <property type="protein sequence ID" value="KAG9458702.1"/>
    <property type="molecule type" value="Genomic_DNA"/>
</dbReference>
<keyword evidence="3" id="KW-1003">Cell membrane</keyword>
<proteinExistence type="inferred from homology"/>
<keyword evidence="9" id="KW-1185">Reference proteome</keyword>
<feature type="compositionally biased region" description="Basic and acidic residues" evidence="7">
    <location>
        <begin position="249"/>
        <end position="352"/>
    </location>
</feature>
<dbReference type="GO" id="GO:0072659">
    <property type="term" value="P:protein localization to plasma membrane"/>
    <property type="evidence" value="ECO:0007669"/>
    <property type="project" value="TreeGrafter"/>
</dbReference>
<evidence type="ECO:0000256" key="7">
    <source>
        <dbReference type="SAM" id="MobiDB-lite"/>
    </source>
</evidence>
<evidence type="ECO:0000256" key="2">
    <source>
        <dbReference type="ARBA" id="ARBA00004514"/>
    </source>
</evidence>
<sequence>MSVPGSPQSPSPESTAATVPARQISHSKLQLVFDSLAVLLDSLPDSISNSDDPSRSLLHDQAVADQITARLRQPLSGAGDDNLCRWLYDTFHAPDPALQLVVLRFLPTLCGVYLLRAVARKPLPGFEAVLLALYAHETKSRNGQAVTVTIPDVAHPSLYHETTRTVTAGKNAATAAATELHIAVVSPSLEPHGTVRATKRARIVGVALELYYSKISLMPVSSKLEFCRFCRLWAGDYDTSGGKLAGNGEDNKGGETREKTREKTGEEIGEKTGEETGEKTREETGEKTREETGEKTREETGGKAREKTGEEIGEKIGDETGDETGEKAGEKTGEETKERAGMKTGEEKEERGGRIPLPWELLQPSLRILGHCVMGSMHPRWLKAEATAAIRSVHGRAVHEMHPQSILATQSLMKSAERVVEDPVEEVNARYGTGVDTEGRIVLNTTPGAEVGAAAAG</sequence>
<evidence type="ECO:0000256" key="6">
    <source>
        <dbReference type="ARBA" id="ARBA00034482"/>
    </source>
</evidence>
<evidence type="ECO:0000256" key="4">
    <source>
        <dbReference type="ARBA" id="ARBA00022490"/>
    </source>
</evidence>
<feature type="compositionally biased region" description="Polar residues" evidence="7">
    <location>
        <begin position="1"/>
        <end position="17"/>
    </location>
</feature>
<keyword evidence="5" id="KW-0472">Membrane</keyword>
<evidence type="ECO:0008006" key="10">
    <source>
        <dbReference type="Google" id="ProtNLM"/>
    </source>
</evidence>
<dbReference type="GO" id="GO:0046854">
    <property type="term" value="P:phosphatidylinositol phosphate biosynthetic process"/>
    <property type="evidence" value="ECO:0007669"/>
    <property type="project" value="TreeGrafter"/>
</dbReference>
<keyword evidence="4" id="KW-0963">Cytoplasm</keyword>
<evidence type="ECO:0000313" key="9">
    <source>
        <dbReference type="Proteomes" id="UP000825729"/>
    </source>
</evidence>
<comment type="caution">
    <text evidence="8">The sequence shown here is derived from an EMBL/GenBank/DDBJ whole genome shotgun (WGS) entry which is preliminary data.</text>
</comment>
<protein>
    <recommendedName>
        <fullName evidence="10">Hyccin</fullName>
    </recommendedName>
</protein>
<evidence type="ECO:0000256" key="3">
    <source>
        <dbReference type="ARBA" id="ARBA00022475"/>
    </source>
</evidence>
<dbReference type="Pfam" id="PF09790">
    <property type="entry name" value="Hyccin"/>
    <property type="match status" value="1"/>
</dbReference>
<name>A0AAV7FG51_ARIFI</name>
<comment type="similarity">
    <text evidence="6">Belongs to the Hyccin family.</text>
</comment>
<accession>A0AAV7FG51</accession>
<dbReference type="Proteomes" id="UP000825729">
    <property type="component" value="Unassembled WGS sequence"/>
</dbReference>
<comment type="subcellular location">
    <subcellularLocation>
        <location evidence="1">Cell membrane</location>
    </subcellularLocation>
    <subcellularLocation>
        <location evidence="2">Cytoplasm</location>
        <location evidence="2">Cytosol</location>
    </subcellularLocation>
</comment>
<evidence type="ECO:0000256" key="1">
    <source>
        <dbReference type="ARBA" id="ARBA00004236"/>
    </source>
</evidence>
<dbReference type="GO" id="GO:0005886">
    <property type="term" value="C:plasma membrane"/>
    <property type="evidence" value="ECO:0007669"/>
    <property type="project" value="UniProtKB-SubCell"/>
</dbReference>
<dbReference type="PANTHER" id="PTHR31220:SF10">
    <property type="entry name" value="HYCCIN"/>
    <property type="match status" value="1"/>
</dbReference>
<feature type="region of interest" description="Disordered" evidence="7">
    <location>
        <begin position="240"/>
        <end position="352"/>
    </location>
</feature>
<dbReference type="AlphaFoldDB" id="A0AAV7FG51"/>
<dbReference type="GO" id="GO:0005829">
    <property type="term" value="C:cytosol"/>
    <property type="evidence" value="ECO:0007669"/>
    <property type="project" value="UniProtKB-SubCell"/>
</dbReference>
<evidence type="ECO:0000256" key="5">
    <source>
        <dbReference type="ARBA" id="ARBA00023136"/>
    </source>
</evidence>
<dbReference type="PANTHER" id="PTHR31220">
    <property type="entry name" value="HYCCIN RELATED"/>
    <property type="match status" value="1"/>
</dbReference>